<dbReference type="InterPro" id="IPR037191">
    <property type="entry name" value="VPS9_dom_sf"/>
</dbReference>
<dbReference type="Proteomes" id="UP000314982">
    <property type="component" value="Unassembled WGS sequence"/>
</dbReference>
<dbReference type="GO" id="GO:0005085">
    <property type="term" value="F:guanyl-nucleotide exchange factor activity"/>
    <property type="evidence" value="ECO:0007669"/>
    <property type="project" value="TreeGrafter"/>
</dbReference>
<evidence type="ECO:0000259" key="2">
    <source>
        <dbReference type="PROSITE" id="PS51205"/>
    </source>
</evidence>
<dbReference type="FunFam" id="1.20.1050.80:FF:000013">
    <property type="entry name" value="Ankyrin repeat domain 27 (VPS9 domain)"/>
    <property type="match status" value="1"/>
</dbReference>
<dbReference type="InterPro" id="IPR051248">
    <property type="entry name" value="UPF0507/Ank_repeat_27"/>
</dbReference>
<sequence>MALYDENLQNNPFYLALEKQRPDLCSRVAELHGIVLVPCRGSLTLGAYTAAQFETYVLQPAGEGYQTVDGKDSQVRLGAGFQAPANVPILFEETFYNEKEQSYSILCIARPIDTDQIPGTVTPSPGLYCLKNVEDVREFLGRHVEKLDKFISSFCHSFKEQERKGLRHHIDSAFNKTTRGLQDLQQKDLGVKSEFSINIPRAKRELSQLNHCTSPLHKLLCLRKVGLTIMQSPSSSVSIEAVCADDLLSVILYLLVKTEIPNWMANLSYIKNFNFCNSTKDELSYCLTSFEAAVEFISQGNLNLSQERMVTVHYSTVVLAQYSTHTVISQGNLNLSQERMVTVHYSTVVLAQYRTHSHQPGQPQPEPGTNGDSTLQYSSTHTVIS</sequence>
<proteinExistence type="predicted"/>
<evidence type="ECO:0000313" key="4">
    <source>
        <dbReference type="Proteomes" id="UP000314982"/>
    </source>
</evidence>
<dbReference type="GO" id="GO:0000149">
    <property type="term" value="F:SNARE binding"/>
    <property type="evidence" value="ECO:0007669"/>
    <property type="project" value="TreeGrafter"/>
</dbReference>
<organism evidence="3 4">
    <name type="scientific">Hucho hucho</name>
    <name type="common">huchen</name>
    <dbReference type="NCBI Taxonomy" id="62062"/>
    <lineage>
        <taxon>Eukaryota</taxon>
        <taxon>Metazoa</taxon>
        <taxon>Chordata</taxon>
        <taxon>Craniata</taxon>
        <taxon>Vertebrata</taxon>
        <taxon>Euteleostomi</taxon>
        <taxon>Actinopterygii</taxon>
        <taxon>Neopterygii</taxon>
        <taxon>Teleostei</taxon>
        <taxon>Protacanthopterygii</taxon>
        <taxon>Salmoniformes</taxon>
        <taxon>Salmonidae</taxon>
        <taxon>Salmoninae</taxon>
        <taxon>Hucho</taxon>
    </lineage>
</organism>
<dbReference type="GO" id="GO:0043005">
    <property type="term" value="C:neuron projection"/>
    <property type="evidence" value="ECO:0007669"/>
    <property type="project" value="TreeGrafter"/>
</dbReference>
<dbReference type="GO" id="GO:0030133">
    <property type="term" value="C:transport vesicle"/>
    <property type="evidence" value="ECO:0007669"/>
    <property type="project" value="TreeGrafter"/>
</dbReference>
<dbReference type="GO" id="GO:0045022">
    <property type="term" value="P:early endosome to late endosome transport"/>
    <property type="evidence" value="ECO:0007669"/>
    <property type="project" value="TreeGrafter"/>
</dbReference>
<dbReference type="GeneTree" id="ENSGT00940000157021"/>
<evidence type="ECO:0000313" key="3">
    <source>
        <dbReference type="Ensembl" id="ENSHHUP00000022126.1"/>
    </source>
</evidence>
<reference evidence="3" key="3">
    <citation type="submission" date="2025-09" db="UniProtKB">
        <authorList>
            <consortium name="Ensembl"/>
        </authorList>
    </citation>
    <scope>IDENTIFICATION</scope>
</reference>
<dbReference type="GO" id="GO:0005886">
    <property type="term" value="C:plasma membrane"/>
    <property type="evidence" value="ECO:0007669"/>
    <property type="project" value="TreeGrafter"/>
</dbReference>
<feature type="domain" description="VPS9" evidence="2">
    <location>
        <begin position="168"/>
        <end position="306"/>
    </location>
</feature>
<dbReference type="PROSITE" id="PS51205">
    <property type="entry name" value="VPS9"/>
    <property type="match status" value="1"/>
</dbReference>
<dbReference type="PANTHER" id="PTHR24170">
    <property type="entry name" value="ANKYRIN REPEAT DOMAIN-CONTAINING PROTEIN 27"/>
    <property type="match status" value="1"/>
</dbReference>
<keyword evidence="4" id="KW-1185">Reference proteome</keyword>
<accession>A0A4W5L8G6</accession>
<evidence type="ECO:0000256" key="1">
    <source>
        <dbReference type="SAM" id="MobiDB-lite"/>
    </source>
</evidence>
<dbReference type="Gene3D" id="1.20.1050.80">
    <property type="entry name" value="VPS9 domain"/>
    <property type="match status" value="1"/>
</dbReference>
<name>A0A4W5L8G6_9TELE</name>
<dbReference type="SMART" id="SM00167">
    <property type="entry name" value="VPS9"/>
    <property type="match status" value="1"/>
</dbReference>
<dbReference type="SUPFAM" id="SSF109993">
    <property type="entry name" value="VPS9 domain"/>
    <property type="match status" value="1"/>
</dbReference>
<feature type="region of interest" description="Disordered" evidence="1">
    <location>
        <begin position="355"/>
        <end position="385"/>
    </location>
</feature>
<protein>
    <submittedName>
        <fullName evidence="3">Ankyrin repeat domain 27 (VPS9 domain)</fullName>
    </submittedName>
</protein>
<dbReference type="PANTHER" id="PTHR24170:SF2">
    <property type="entry name" value="ANKYRIN REPEAT DOMAIN-CONTAINING PROTEIN 27"/>
    <property type="match status" value="1"/>
</dbReference>
<dbReference type="InterPro" id="IPR003123">
    <property type="entry name" value="VPS9"/>
</dbReference>
<dbReference type="GO" id="GO:0005770">
    <property type="term" value="C:late endosome"/>
    <property type="evidence" value="ECO:0007669"/>
    <property type="project" value="TreeGrafter"/>
</dbReference>
<reference evidence="4" key="1">
    <citation type="submission" date="2018-06" db="EMBL/GenBank/DDBJ databases">
        <title>Genome assembly of Danube salmon.</title>
        <authorList>
            <person name="Macqueen D.J."/>
            <person name="Gundappa M.K."/>
        </authorList>
    </citation>
    <scope>NUCLEOTIDE SEQUENCE [LARGE SCALE GENOMIC DNA]</scope>
</reference>
<dbReference type="GO" id="GO:0097422">
    <property type="term" value="C:tubular endosome"/>
    <property type="evidence" value="ECO:0007669"/>
    <property type="project" value="TreeGrafter"/>
</dbReference>
<dbReference type="GO" id="GO:0048812">
    <property type="term" value="P:neuron projection morphogenesis"/>
    <property type="evidence" value="ECO:0007669"/>
    <property type="project" value="TreeGrafter"/>
</dbReference>
<dbReference type="Ensembl" id="ENSHHUT00000022956.1">
    <property type="protein sequence ID" value="ENSHHUP00000022126.1"/>
    <property type="gene ID" value="ENSHHUG00000013837.1"/>
</dbReference>
<dbReference type="AlphaFoldDB" id="A0A4W5L8G6"/>
<feature type="compositionally biased region" description="Polar residues" evidence="1">
    <location>
        <begin position="370"/>
        <end position="385"/>
    </location>
</feature>
<dbReference type="Pfam" id="PF02204">
    <property type="entry name" value="VPS9"/>
    <property type="match status" value="1"/>
</dbReference>
<reference evidence="3" key="2">
    <citation type="submission" date="2025-08" db="UniProtKB">
        <authorList>
            <consortium name="Ensembl"/>
        </authorList>
    </citation>
    <scope>IDENTIFICATION</scope>
</reference>
<dbReference type="GO" id="GO:0005769">
    <property type="term" value="C:early endosome"/>
    <property type="evidence" value="ECO:0007669"/>
    <property type="project" value="TreeGrafter"/>
</dbReference>